<dbReference type="EMBL" id="NMUH01000319">
    <property type="protein sequence ID" value="MQL76830.1"/>
    <property type="molecule type" value="Genomic_DNA"/>
</dbReference>
<dbReference type="Proteomes" id="UP000652761">
    <property type="component" value="Unassembled WGS sequence"/>
</dbReference>
<gene>
    <name evidence="1" type="ORF">Taro_009227</name>
</gene>
<reference evidence="1" key="1">
    <citation type="submission" date="2017-07" db="EMBL/GenBank/DDBJ databases">
        <title>Taro Niue Genome Assembly and Annotation.</title>
        <authorList>
            <person name="Atibalentja N."/>
            <person name="Keating K."/>
            <person name="Fields C.J."/>
        </authorList>
    </citation>
    <scope>NUCLEOTIDE SEQUENCE</scope>
    <source>
        <strain evidence="1">Niue_2</strain>
        <tissue evidence="1">Leaf</tissue>
    </source>
</reference>
<keyword evidence="2" id="KW-1185">Reference proteome</keyword>
<sequence length="63" mass="7381">MGMSDARCARFAMMKLIGQAQTYWLNVEALLEQRGLEPIESWENMRVKLREKYLPLDLLTSPH</sequence>
<protein>
    <submittedName>
        <fullName evidence="1">Uncharacterized protein</fullName>
    </submittedName>
</protein>
<organism evidence="1 2">
    <name type="scientific">Colocasia esculenta</name>
    <name type="common">Wild taro</name>
    <name type="synonym">Arum esculentum</name>
    <dbReference type="NCBI Taxonomy" id="4460"/>
    <lineage>
        <taxon>Eukaryota</taxon>
        <taxon>Viridiplantae</taxon>
        <taxon>Streptophyta</taxon>
        <taxon>Embryophyta</taxon>
        <taxon>Tracheophyta</taxon>
        <taxon>Spermatophyta</taxon>
        <taxon>Magnoliopsida</taxon>
        <taxon>Liliopsida</taxon>
        <taxon>Araceae</taxon>
        <taxon>Aroideae</taxon>
        <taxon>Colocasieae</taxon>
        <taxon>Colocasia</taxon>
    </lineage>
</organism>
<comment type="caution">
    <text evidence="1">The sequence shown here is derived from an EMBL/GenBank/DDBJ whole genome shotgun (WGS) entry which is preliminary data.</text>
</comment>
<name>A0A843U4C6_COLES</name>
<evidence type="ECO:0000313" key="1">
    <source>
        <dbReference type="EMBL" id="MQL76830.1"/>
    </source>
</evidence>
<dbReference type="AlphaFoldDB" id="A0A843U4C6"/>
<proteinExistence type="predicted"/>
<evidence type="ECO:0000313" key="2">
    <source>
        <dbReference type="Proteomes" id="UP000652761"/>
    </source>
</evidence>
<dbReference type="OrthoDB" id="1934635at2759"/>
<accession>A0A843U4C6</accession>